<dbReference type="Proteomes" id="UP000191448">
    <property type="component" value="Unassembled WGS sequence"/>
</dbReference>
<organism evidence="1 2">
    <name type="scientific">Clostridium thermobutyricum DSM 4928</name>
    <dbReference type="NCBI Taxonomy" id="1121339"/>
    <lineage>
        <taxon>Bacteria</taxon>
        <taxon>Bacillati</taxon>
        <taxon>Bacillota</taxon>
        <taxon>Clostridia</taxon>
        <taxon>Eubacteriales</taxon>
        <taxon>Clostridiaceae</taxon>
        <taxon>Clostridium</taxon>
    </lineage>
</organism>
<evidence type="ECO:0000313" key="1">
    <source>
        <dbReference type="EMBL" id="OPX49557.1"/>
    </source>
</evidence>
<dbReference type="AlphaFoldDB" id="A0A1V4SY35"/>
<dbReference type="EMBL" id="LTAY01000022">
    <property type="protein sequence ID" value="OPX49557.1"/>
    <property type="molecule type" value="Genomic_DNA"/>
</dbReference>
<gene>
    <name evidence="1" type="ORF">CLTHE_05310</name>
</gene>
<protein>
    <submittedName>
        <fullName evidence="1">Uncharacterized protein</fullName>
    </submittedName>
</protein>
<comment type="caution">
    <text evidence="1">The sequence shown here is derived from an EMBL/GenBank/DDBJ whole genome shotgun (WGS) entry which is preliminary data.</text>
</comment>
<name>A0A1V4SY35_9CLOT</name>
<accession>A0A1V4SY35</accession>
<dbReference type="RefSeq" id="WP_002597045.1">
    <property type="nucleotide sequence ID" value="NZ_LTAY01000022.1"/>
</dbReference>
<evidence type="ECO:0000313" key="2">
    <source>
        <dbReference type="Proteomes" id="UP000191448"/>
    </source>
</evidence>
<reference evidence="1 2" key="1">
    <citation type="submission" date="2016-02" db="EMBL/GenBank/DDBJ databases">
        <title>Genome sequence of Clostridium thermobutyricum DSM 4928.</title>
        <authorList>
            <person name="Poehlein A."/>
            <person name="Daniel R."/>
        </authorList>
    </citation>
    <scope>NUCLEOTIDE SEQUENCE [LARGE SCALE GENOMIC DNA]</scope>
    <source>
        <strain evidence="1 2">DSM 4928</strain>
    </source>
</reference>
<dbReference type="OrthoDB" id="1937284at2"/>
<sequence length="131" mass="15405">MNIANIVEMLEENRLSEITELLVDEEKCVLEFFYDFDRDEIEGAKAYANEESDLEEESEEWRTDYYIPYLLDIAKDNIESIVEEICEELGIEGKAEELDIDANTLDYIKFRVAFCIEDYEGDIESLLNDYL</sequence>
<proteinExistence type="predicted"/>